<dbReference type="SUPFAM" id="SSF55785">
    <property type="entry name" value="PYP-like sensor domain (PAS domain)"/>
    <property type="match status" value="1"/>
</dbReference>
<dbReference type="CDD" id="cd06225">
    <property type="entry name" value="HAMP"/>
    <property type="match status" value="1"/>
</dbReference>
<dbReference type="PROSITE" id="PS50112">
    <property type="entry name" value="PAS"/>
    <property type="match status" value="1"/>
</dbReference>
<dbReference type="EMBL" id="FNFD01000020">
    <property type="protein sequence ID" value="SDL39299.1"/>
    <property type="molecule type" value="Genomic_DNA"/>
</dbReference>
<keyword evidence="10" id="KW-1185">Reference proteome</keyword>
<keyword evidence="4" id="KW-1133">Transmembrane helix</keyword>
<dbReference type="InterPro" id="IPR007892">
    <property type="entry name" value="CHASE4"/>
</dbReference>
<gene>
    <name evidence="9" type="ORF">SAMN05216186_1206</name>
</gene>
<dbReference type="InterPro" id="IPR029787">
    <property type="entry name" value="Nucleotide_cyclase"/>
</dbReference>
<dbReference type="Pfam" id="PF00672">
    <property type="entry name" value="HAMP"/>
    <property type="match status" value="1"/>
</dbReference>
<evidence type="ECO:0000259" key="7">
    <source>
        <dbReference type="PROSITE" id="PS50885"/>
    </source>
</evidence>
<dbReference type="NCBIfam" id="TIGR00229">
    <property type="entry name" value="sensory_box"/>
    <property type="match status" value="1"/>
</dbReference>
<dbReference type="RefSeq" id="WP_084335617.1">
    <property type="nucleotide sequence ID" value="NZ_FNFD01000020.1"/>
</dbReference>
<dbReference type="Pfam" id="PF00990">
    <property type="entry name" value="GGDEF"/>
    <property type="match status" value="1"/>
</dbReference>
<sequence>MLLRNRLFWLLAPLATLTLATVYLLADRILLKRFDQQDATALRQEVVRLHSLMRFETGNTLDLARSYAWWSESLDYVRDPNPEFIEGNLDEESVHNMGLDFMLYLDPSGKVLAERWVEHELEGAASSQNIDTAVLQQAVVLHAVRLGAVDNRGDPLHSVALLSLIRNVPLILVSAAITDNQAKAPPLGAIVAGRFLGTEHLNIHLSLIDAKLELLPPDKNEIGWPFLIEDSDHNAPVQISPRRIEAQTQSMQLLYRNAAGEPELLFGLTKPRVLYQGGKQAIDFFLYISVSVAIAALLLAYLALEFGVLRRIMRLNREVAAIGHDARTARIGDLGKDELGQLSRELNRMLERLQQSEARDRLILDSIQDAYFEIDAKGTLRAANQALCDLFGYSPDQIVGRSYREILGDPDVERAKKQFAEALRGGKPIFTSSFKRRDGNLGHFETRFSIIQDMQGQFAGFRGILRDITAQMAYQNQLLDMAYRDPLTNLGNRKAFSEQLKDALELAQRQQSSLALLYLDLDRFKEVNDRFGHDIGDALLVAIADRLRGALRQPDRLYRLGGDEFTLLLPGSDSDSASGLALRLVKVLDAPFTLGGHVIDFVTPSVGIALFPTHAQDAESLIKAADSAMYQAKRQRNCAFLYHPPRLSTHPQSR</sequence>
<dbReference type="PROSITE" id="PS50887">
    <property type="entry name" value="GGDEF"/>
    <property type="match status" value="1"/>
</dbReference>
<dbReference type="PANTHER" id="PTHR46663">
    <property type="entry name" value="DIGUANYLATE CYCLASE DGCT-RELATED"/>
    <property type="match status" value="1"/>
</dbReference>
<feature type="domain" description="PAS" evidence="5">
    <location>
        <begin position="356"/>
        <end position="426"/>
    </location>
</feature>
<dbReference type="PROSITE" id="PS50113">
    <property type="entry name" value="PAC"/>
    <property type="match status" value="1"/>
</dbReference>
<dbReference type="InterPro" id="IPR000700">
    <property type="entry name" value="PAS-assoc_C"/>
</dbReference>
<evidence type="ECO:0000256" key="2">
    <source>
        <dbReference type="ARBA" id="ARBA00004533"/>
    </source>
</evidence>
<dbReference type="InterPro" id="IPR052163">
    <property type="entry name" value="DGC-Regulatory_Protein"/>
</dbReference>
<evidence type="ECO:0000313" key="9">
    <source>
        <dbReference type="EMBL" id="SDL39299.1"/>
    </source>
</evidence>
<dbReference type="Gene3D" id="3.30.450.20">
    <property type="entry name" value="PAS domain"/>
    <property type="match status" value="1"/>
</dbReference>
<evidence type="ECO:0000259" key="8">
    <source>
        <dbReference type="PROSITE" id="PS50887"/>
    </source>
</evidence>
<proteinExistence type="predicted"/>
<dbReference type="NCBIfam" id="TIGR00254">
    <property type="entry name" value="GGDEF"/>
    <property type="match status" value="1"/>
</dbReference>
<dbReference type="Pfam" id="PF08448">
    <property type="entry name" value="PAS_4"/>
    <property type="match status" value="1"/>
</dbReference>
<dbReference type="PROSITE" id="PS50885">
    <property type="entry name" value="HAMP"/>
    <property type="match status" value="1"/>
</dbReference>
<feature type="transmembrane region" description="Helical" evidence="4">
    <location>
        <begin position="284"/>
        <end position="304"/>
    </location>
</feature>
<keyword evidence="3" id="KW-0808">Transferase</keyword>
<dbReference type="GO" id="GO:0007165">
    <property type="term" value="P:signal transduction"/>
    <property type="evidence" value="ECO:0007669"/>
    <property type="project" value="InterPro"/>
</dbReference>
<dbReference type="InterPro" id="IPR013656">
    <property type="entry name" value="PAS_4"/>
</dbReference>
<evidence type="ECO:0000256" key="4">
    <source>
        <dbReference type="SAM" id="Phobius"/>
    </source>
</evidence>
<dbReference type="AlphaFoldDB" id="A0A1G9JP59"/>
<keyword evidence="4" id="KW-0812">Transmembrane</keyword>
<dbReference type="InterPro" id="IPR043128">
    <property type="entry name" value="Rev_trsase/Diguanyl_cyclase"/>
</dbReference>
<dbReference type="Pfam" id="PF05228">
    <property type="entry name" value="CHASE4"/>
    <property type="match status" value="1"/>
</dbReference>
<dbReference type="GO" id="GO:0016301">
    <property type="term" value="F:kinase activity"/>
    <property type="evidence" value="ECO:0007669"/>
    <property type="project" value="UniProtKB-KW"/>
</dbReference>
<keyword evidence="3" id="KW-0418">Kinase</keyword>
<dbReference type="InterPro" id="IPR003660">
    <property type="entry name" value="HAMP_dom"/>
</dbReference>
<feature type="domain" description="GGDEF" evidence="8">
    <location>
        <begin position="512"/>
        <end position="644"/>
    </location>
</feature>
<dbReference type="SUPFAM" id="SSF158472">
    <property type="entry name" value="HAMP domain-like"/>
    <property type="match status" value="1"/>
</dbReference>
<dbReference type="InterPro" id="IPR000014">
    <property type="entry name" value="PAS"/>
</dbReference>
<comment type="cofactor">
    <cofactor evidence="1">
        <name>Mg(2+)</name>
        <dbReference type="ChEBI" id="CHEBI:18420"/>
    </cofactor>
</comment>
<feature type="domain" description="HAMP" evidence="7">
    <location>
        <begin position="306"/>
        <end position="358"/>
    </location>
</feature>
<dbReference type="CDD" id="cd01949">
    <property type="entry name" value="GGDEF"/>
    <property type="match status" value="1"/>
</dbReference>
<evidence type="ECO:0000259" key="5">
    <source>
        <dbReference type="PROSITE" id="PS50112"/>
    </source>
</evidence>
<accession>A0A1G9JP59</accession>
<dbReference type="InterPro" id="IPR035965">
    <property type="entry name" value="PAS-like_dom_sf"/>
</dbReference>
<dbReference type="FunFam" id="3.30.70.270:FF:000001">
    <property type="entry name" value="Diguanylate cyclase domain protein"/>
    <property type="match status" value="1"/>
</dbReference>
<evidence type="ECO:0000256" key="1">
    <source>
        <dbReference type="ARBA" id="ARBA00001946"/>
    </source>
</evidence>
<protein>
    <submittedName>
        <fullName evidence="9">PAS domain S-box-containing protein/diguanylate cyclase (GGDEF) domain-containing protein</fullName>
    </submittedName>
</protein>
<dbReference type="SMART" id="SM00267">
    <property type="entry name" value="GGDEF"/>
    <property type="match status" value="1"/>
</dbReference>
<dbReference type="SMART" id="SM00091">
    <property type="entry name" value="PAS"/>
    <property type="match status" value="1"/>
</dbReference>
<comment type="subcellular location">
    <subcellularLocation>
        <location evidence="2">Cell inner membrane</location>
    </subcellularLocation>
</comment>
<reference evidence="9 10" key="1">
    <citation type="submission" date="2016-10" db="EMBL/GenBank/DDBJ databases">
        <authorList>
            <person name="de Groot N.N."/>
        </authorList>
    </citation>
    <scope>NUCLEOTIDE SEQUENCE [LARGE SCALE GENOMIC DNA]</scope>
    <source>
        <strain evidence="9 10">JCM 21544</strain>
    </source>
</reference>
<keyword evidence="4" id="KW-0472">Membrane</keyword>
<dbReference type="InterPro" id="IPR000160">
    <property type="entry name" value="GGDEF_dom"/>
</dbReference>
<evidence type="ECO:0000259" key="6">
    <source>
        <dbReference type="PROSITE" id="PS50113"/>
    </source>
</evidence>
<dbReference type="Gene3D" id="6.10.340.10">
    <property type="match status" value="1"/>
</dbReference>
<evidence type="ECO:0000256" key="3">
    <source>
        <dbReference type="ARBA" id="ARBA00022777"/>
    </source>
</evidence>
<dbReference type="STRING" id="137658.SAMN05216186_1206"/>
<organism evidence="9 10">
    <name type="scientific">Pseudomonas indica</name>
    <dbReference type="NCBI Taxonomy" id="137658"/>
    <lineage>
        <taxon>Bacteria</taxon>
        <taxon>Pseudomonadati</taxon>
        <taxon>Pseudomonadota</taxon>
        <taxon>Gammaproteobacteria</taxon>
        <taxon>Pseudomonadales</taxon>
        <taxon>Pseudomonadaceae</taxon>
        <taxon>Pseudomonas</taxon>
    </lineage>
</organism>
<dbReference type="Gene3D" id="3.30.70.270">
    <property type="match status" value="1"/>
</dbReference>
<dbReference type="Proteomes" id="UP000198706">
    <property type="component" value="Unassembled WGS sequence"/>
</dbReference>
<dbReference type="PANTHER" id="PTHR46663:SF4">
    <property type="entry name" value="DIGUANYLATE CYCLASE DGCT-RELATED"/>
    <property type="match status" value="1"/>
</dbReference>
<dbReference type="GO" id="GO:0005886">
    <property type="term" value="C:plasma membrane"/>
    <property type="evidence" value="ECO:0007669"/>
    <property type="project" value="UniProtKB-SubCell"/>
</dbReference>
<dbReference type="CDD" id="cd00130">
    <property type="entry name" value="PAS"/>
    <property type="match status" value="1"/>
</dbReference>
<dbReference type="SMART" id="SM00304">
    <property type="entry name" value="HAMP"/>
    <property type="match status" value="1"/>
</dbReference>
<name>A0A1G9JP59_9PSED</name>
<evidence type="ECO:0000313" key="10">
    <source>
        <dbReference type="Proteomes" id="UP000198706"/>
    </source>
</evidence>
<dbReference type="SUPFAM" id="SSF55073">
    <property type="entry name" value="Nucleotide cyclase"/>
    <property type="match status" value="1"/>
</dbReference>
<feature type="domain" description="PAC" evidence="6">
    <location>
        <begin position="428"/>
        <end position="480"/>
    </location>
</feature>